<accession>F0X2J1</accession>
<protein>
    <submittedName>
        <fullName evidence="1">AlNc14C1112G12784 protein</fullName>
    </submittedName>
</protein>
<sequence>MINRVLASSDPSSDNTFLHKWSKRVGGKVHSKRQELFDPVTHWSGHSPTLEELQRETHALAFSGLMMLCPAPTLLCNDHWVHYLTGHPVIWIPTHHCRLLPINVLLQLLCSPLGTLMLTEWSDAHWDNPFLEDSEVLHVSTNFFPEEASILQLKEVDGVQTLVAGSLEICY</sequence>
<organism evidence="1">
    <name type="scientific">Albugo laibachii Nc14</name>
    <dbReference type="NCBI Taxonomy" id="890382"/>
    <lineage>
        <taxon>Eukaryota</taxon>
        <taxon>Sar</taxon>
        <taxon>Stramenopiles</taxon>
        <taxon>Oomycota</taxon>
        <taxon>Peronosporomycetes</taxon>
        <taxon>Albuginales</taxon>
        <taxon>Albuginaceae</taxon>
        <taxon>Albugo</taxon>
    </lineage>
</organism>
<gene>
    <name evidence="1" type="primary">AlNc14C1112G12784</name>
    <name evidence="1" type="ORF">ALNC14_142380</name>
</gene>
<dbReference type="HOGENOM" id="CLU_053963_0_1_1"/>
<evidence type="ECO:0000313" key="1">
    <source>
        <dbReference type="EMBL" id="CCA28094.1"/>
    </source>
</evidence>
<proteinExistence type="predicted"/>
<dbReference type="EMBL" id="FR824883">
    <property type="protein sequence ID" value="CCA28094.1"/>
    <property type="molecule type" value="Genomic_DNA"/>
</dbReference>
<reference evidence="1" key="1">
    <citation type="journal article" date="2011" name="PLoS Biol.">
        <title>Gene gain and loss during evolution of obligate parasitism in the white rust pathogen of Arabidopsis thaliana.</title>
        <authorList>
            <person name="Kemen E."/>
            <person name="Gardiner A."/>
            <person name="Schultz-Larsen T."/>
            <person name="Kemen A.C."/>
            <person name="Balmuth A.L."/>
            <person name="Robert-Seilaniantz A."/>
            <person name="Bailey K."/>
            <person name="Holub E."/>
            <person name="Studholme D.J."/>
            <person name="Maclean D."/>
            <person name="Jones J.D."/>
        </authorList>
    </citation>
    <scope>NUCLEOTIDE SEQUENCE</scope>
</reference>
<name>F0X2J1_9STRA</name>
<dbReference type="AlphaFoldDB" id="F0X2J1"/>
<reference evidence="1" key="2">
    <citation type="submission" date="2011-02" db="EMBL/GenBank/DDBJ databases">
        <authorList>
            <person name="MacLean D."/>
        </authorList>
    </citation>
    <scope>NUCLEOTIDE SEQUENCE</scope>
</reference>